<dbReference type="Proteomes" id="UP000838100">
    <property type="component" value="Unassembled WGS sequence"/>
</dbReference>
<evidence type="ECO:0000313" key="3">
    <source>
        <dbReference type="EMBL" id="CAH0992606.1"/>
    </source>
</evidence>
<dbReference type="EMBL" id="CAKLPX010000003">
    <property type="protein sequence ID" value="CAH0992606.1"/>
    <property type="molecule type" value="Genomic_DNA"/>
</dbReference>
<evidence type="ECO:0008006" key="5">
    <source>
        <dbReference type="Google" id="ProtNLM"/>
    </source>
</evidence>
<evidence type="ECO:0000256" key="2">
    <source>
        <dbReference type="SAM" id="SignalP"/>
    </source>
</evidence>
<evidence type="ECO:0000256" key="1">
    <source>
        <dbReference type="SAM" id="Phobius"/>
    </source>
</evidence>
<keyword evidence="1" id="KW-0812">Transmembrane</keyword>
<keyword evidence="1" id="KW-0472">Membrane</keyword>
<feature type="transmembrane region" description="Helical" evidence="1">
    <location>
        <begin position="165"/>
        <end position="189"/>
    </location>
</feature>
<proteinExistence type="predicted"/>
<dbReference type="RefSeq" id="WP_237445287.1">
    <property type="nucleotide sequence ID" value="NZ_CAKLPX010000003.1"/>
</dbReference>
<accession>A0ABN8EQQ6</accession>
<sequence length="198" mass="20549">MKYFVFQASSALLLSALSTASATADYVDFTGLGSINNTTSSYSQLSNGGVSVTADAGHYNIGSYSLDGFGVHKGGINLPGLQNGETLGFSFNQSVNITGIKFRQWEGPDKAILSGVFGSLTLDSDSCAFCSSQSFGLNIQGISSFDVSGASSLSVFLVEGISFDAVAAVPVPASAWLFGSSLLGLASLIRRKRRVLLS</sequence>
<protein>
    <recommendedName>
        <fullName evidence="5">Secreted protein</fullName>
    </recommendedName>
</protein>
<evidence type="ECO:0000313" key="4">
    <source>
        <dbReference type="Proteomes" id="UP000838100"/>
    </source>
</evidence>
<reference evidence="3" key="1">
    <citation type="submission" date="2021-12" db="EMBL/GenBank/DDBJ databases">
        <authorList>
            <person name="Rodrigo-Torres L."/>
            <person name="Arahal R. D."/>
            <person name="Lucena T."/>
        </authorList>
    </citation>
    <scope>NUCLEOTIDE SEQUENCE</scope>
    <source>
        <strain evidence="3">CECT 8267</strain>
    </source>
</reference>
<name>A0ABN8EQQ6_9GAMM</name>
<keyword evidence="1" id="KW-1133">Transmembrane helix</keyword>
<keyword evidence="4" id="KW-1185">Reference proteome</keyword>
<feature type="chain" id="PRO_5047396289" description="Secreted protein" evidence="2">
    <location>
        <begin position="25"/>
        <end position="198"/>
    </location>
</feature>
<organism evidence="3 4">
    <name type="scientific">Sinobacterium norvegicum</name>
    <dbReference type="NCBI Taxonomy" id="1641715"/>
    <lineage>
        <taxon>Bacteria</taxon>
        <taxon>Pseudomonadati</taxon>
        <taxon>Pseudomonadota</taxon>
        <taxon>Gammaproteobacteria</taxon>
        <taxon>Cellvibrionales</taxon>
        <taxon>Spongiibacteraceae</taxon>
        <taxon>Sinobacterium</taxon>
    </lineage>
</organism>
<gene>
    <name evidence="3" type="ORF">SIN8267_02739</name>
</gene>
<keyword evidence="2" id="KW-0732">Signal</keyword>
<feature type="signal peptide" evidence="2">
    <location>
        <begin position="1"/>
        <end position="24"/>
    </location>
</feature>
<comment type="caution">
    <text evidence="3">The sequence shown here is derived from an EMBL/GenBank/DDBJ whole genome shotgun (WGS) entry which is preliminary data.</text>
</comment>